<keyword evidence="1" id="KW-0472">Membrane</keyword>
<reference evidence="2" key="1">
    <citation type="submission" date="2021-10" db="EMBL/GenBank/DDBJ databases">
        <title>Novel species in genus Arthrobacter.</title>
        <authorList>
            <person name="Liu Y."/>
        </authorList>
    </citation>
    <scope>NUCLEOTIDE SEQUENCE</scope>
    <source>
        <strain evidence="2">Zg-Y453</strain>
    </source>
</reference>
<feature type="transmembrane region" description="Helical" evidence="1">
    <location>
        <begin position="20"/>
        <end position="39"/>
    </location>
</feature>
<dbReference type="Proteomes" id="UP001139158">
    <property type="component" value="Unassembled WGS sequence"/>
</dbReference>
<sequence>MINRLKTEFAGLSKNKRIAYGVGLAAAIIIAALLLSGVWDPGAVETGVVPVK</sequence>
<accession>A0A9X1SE44</accession>
<gene>
    <name evidence="2" type="ORF">LJ757_15760</name>
</gene>
<name>A0A9X1SE44_9MICC</name>
<dbReference type="EMBL" id="JAJFZV010000018">
    <property type="protein sequence ID" value="MCC3299246.1"/>
    <property type="molecule type" value="Genomic_DNA"/>
</dbReference>
<evidence type="ECO:0000313" key="2">
    <source>
        <dbReference type="EMBL" id="MCC3299246.1"/>
    </source>
</evidence>
<protein>
    <submittedName>
        <fullName evidence="2">Uncharacterized protein</fullName>
    </submittedName>
</protein>
<keyword evidence="1" id="KW-0812">Transmembrane</keyword>
<comment type="caution">
    <text evidence="2">The sequence shown here is derived from an EMBL/GenBank/DDBJ whole genome shotgun (WGS) entry which is preliminary data.</text>
</comment>
<keyword evidence="3" id="KW-1185">Reference proteome</keyword>
<organism evidence="2 3">
    <name type="scientific">Arthrobacter caoxuetaonis</name>
    <dbReference type="NCBI Taxonomy" id="2886935"/>
    <lineage>
        <taxon>Bacteria</taxon>
        <taxon>Bacillati</taxon>
        <taxon>Actinomycetota</taxon>
        <taxon>Actinomycetes</taxon>
        <taxon>Micrococcales</taxon>
        <taxon>Micrococcaceae</taxon>
        <taxon>Arthrobacter</taxon>
    </lineage>
</organism>
<proteinExistence type="predicted"/>
<dbReference type="RefSeq" id="WP_227897234.1">
    <property type="nucleotide sequence ID" value="NZ_CP099467.1"/>
</dbReference>
<dbReference type="AlphaFoldDB" id="A0A9X1SE44"/>
<evidence type="ECO:0000256" key="1">
    <source>
        <dbReference type="SAM" id="Phobius"/>
    </source>
</evidence>
<keyword evidence="1" id="KW-1133">Transmembrane helix</keyword>
<evidence type="ECO:0000313" key="3">
    <source>
        <dbReference type="Proteomes" id="UP001139158"/>
    </source>
</evidence>